<dbReference type="EMBL" id="NVOR01000106">
    <property type="protein sequence ID" value="PED80574.1"/>
    <property type="molecule type" value="Genomic_DNA"/>
</dbReference>
<feature type="transmembrane region" description="Helical" evidence="1">
    <location>
        <begin position="104"/>
        <end position="126"/>
    </location>
</feature>
<proteinExistence type="predicted"/>
<accession>A0AA91ZRM1</accession>
<feature type="transmembrane region" description="Helical" evidence="1">
    <location>
        <begin position="35"/>
        <end position="52"/>
    </location>
</feature>
<feature type="transmembrane region" description="Helical" evidence="1">
    <location>
        <begin position="175"/>
        <end position="197"/>
    </location>
</feature>
<dbReference type="AlphaFoldDB" id="A0AA91ZRM1"/>
<sequence length="202" mass="23084">MLNLIKRDLILQKKQLLFYLGFIIFFIVMNKHHPIFIFTIASILIPVNTHAYDAKAETNILLNSLPYTRKEIVASRYIGAIVYMLLAITITSAMLIIFQKSFTVEHIIMSNALFLLFAAFTFPLFYQFKQDHLFLIIMSLFLVLTFFGPGAVQFLATEFNTVTDAIFSLSVPALYTIAAIIIICAYTISWGVSLIIYQRKAF</sequence>
<keyword evidence="1" id="KW-1133">Transmembrane helix</keyword>
<evidence type="ECO:0000313" key="2">
    <source>
        <dbReference type="EMBL" id="PED80574.1"/>
    </source>
</evidence>
<dbReference type="PANTHER" id="PTHR41309:SF2">
    <property type="entry name" value="MEMBRANE PROTEIN"/>
    <property type="match status" value="1"/>
</dbReference>
<organism evidence="2 3">
    <name type="scientific">Bacillus pseudomycoides</name>
    <dbReference type="NCBI Taxonomy" id="64104"/>
    <lineage>
        <taxon>Bacteria</taxon>
        <taxon>Bacillati</taxon>
        <taxon>Bacillota</taxon>
        <taxon>Bacilli</taxon>
        <taxon>Bacillales</taxon>
        <taxon>Bacillaceae</taxon>
        <taxon>Bacillus</taxon>
        <taxon>Bacillus cereus group</taxon>
    </lineage>
</organism>
<protein>
    <submittedName>
        <fullName evidence="2">Multidrug ABC transporter permease</fullName>
    </submittedName>
</protein>
<evidence type="ECO:0000313" key="3">
    <source>
        <dbReference type="Proteomes" id="UP000221020"/>
    </source>
</evidence>
<evidence type="ECO:0000256" key="1">
    <source>
        <dbReference type="SAM" id="Phobius"/>
    </source>
</evidence>
<dbReference type="InterPro" id="IPR025699">
    <property type="entry name" value="ABC2_memb-like"/>
</dbReference>
<keyword evidence="1" id="KW-0472">Membrane</keyword>
<dbReference type="PANTHER" id="PTHR41309">
    <property type="entry name" value="MEMBRANE PROTEIN-RELATED"/>
    <property type="match status" value="1"/>
</dbReference>
<keyword evidence="1" id="KW-0812">Transmembrane</keyword>
<reference evidence="2 3" key="1">
    <citation type="submission" date="2017-09" db="EMBL/GenBank/DDBJ databases">
        <title>Large-scale bioinformatics analysis of Bacillus genomes uncovers conserved roles of natural products in bacterial physiology.</title>
        <authorList>
            <consortium name="Agbiome Team Llc"/>
            <person name="Bleich R.M."/>
            <person name="Grubbs K.J."/>
            <person name="Santa Maria K.C."/>
            <person name="Allen S.E."/>
            <person name="Farag S."/>
            <person name="Shank E.A."/>
            <person name="Bowers A."/>
        </authorList>
    </citation>
    <scope>NUCLEOTIDE SEQUENCE [LARGE SCALE GENOMIC DNA]</scope>
    <source>
        <strain evidence="2 3">AFS092012</strain>
    </source>
</reference>
<comment type="caution">
    <text evidence="2">The sequence shown here is derived from an EMBL/GenBank/DDBJ whole genome shotgun (WGS) entry which is preliminary data.</text>
</comment>
<feature type="transmembrane region" description="Helical" evidence="1">
    <location>
        <begin position="12"/>
        <end position="29"/>
    </location>
</feature>
<dbReference type="Proteomes" id="UP000221020">
    <property type="component" value="Unassembled WGS sequence"/>
</dbReference>
<gene>
    <name evidence="2" type="ORF">CON65_21720</name>
</gene>
<feature type="transmembrane region" description="Helical" evidence="1">
    <location>
        <begin position="73"/>
        <end position="98"/>
    </location>
</feature>
<name>A0AA91ZRM1_9BACI</name>
<dbReference type="Pfam" id="PF13346">
    <property type="entry name" value="ABC2_membrane_5"/>
    <property type="match status" value="1"/>
</dbReference>
<dbReference type="RefSeq" id="WP_097898453.1">
    <property type="nucleotide sequence ID" value="NZ_NVOR01000106.1"/>
</dbReference>
<feature type="transmembrane region" description="Helical" evidence="1">
    <location>
        <begin position="133"/>
        <end position="155"/>
    </location>
</feature>